<reference evidence="2" key="1">
    <citation type="submission" date="2023-06" db="EMBL/GenBank/DDBJ databases">
        <title>Genomic analysis of the entomopathogenic nematode Steinernema hermaphroditum.</title>
        <authorList>
            <person name="Schwarz E.M."/>
            <person name="Heppert J.K."/>
            <person name="Baniya A."/>
            <person name="Schwartz H.T."/>
            <person name="Tan C.-H."/>
            <person name="Antoshechkin I."/>
            <person name="Sternberg P.W."/>
            <person name="Goodrich-Blair H."/>
            <person name="Dillman A.R."/>
        </authorList>
    </citation>
    <scope>NUCLEOTIDE SEQUENCE</scope>
    <source>
        <strain evidence="2">PS9179</strain>
        <tissue evidence="2">Whole animal</tissue>
    </source>
</reference>
<feature type="compositionally biased region" description="Basic and acidic residues" evidence="1">
    <location>
        <begin position="123"/>
        <end position="139"/>
    </location>
</feature>
<keyword evidence="3" id="KW-1185">Reference proteome</keyword>
<dbReference type="EMBL" id="JAUCMV010000002">
    <property type="protein sequence ID" value="KAK0414673.1"/>
    <property type="molecule type" value="Genomic_DNA"/>
</dbReference>
<evidence type="ECO:0000256" key="1">
    <source>
        <dbReference type="SAM" id="MobiDB-lite"/>
    </source>
</evidence>
<organism evidence="2 3">
    <name type="scientific">Steinernema hermaphroditum</name>
    <dbReference type="NCBI Taxonomy" id="289476"/>
    <lineage>
        <taxon>Eukaryota</taxon>
        <taxon>Metazoa</taxon>
        <taxon>Ecdysozoa</taxon>
        <taxon>Nematoda</taxon>
        <taxon>Chromadorea</taxon>
        <taxon>Rhabditida</taxon>
        <taxon>Tylenchina</taxon>
        <taxon>Panagrolaimomorpha</taxon>
        <taxon>Strongyloidoidea</taxon>
        <taxon>Steinernematidae</taxon>
        <taxon>Steinernema</taxon>
    </lineage>
</organism>
<evidence type="ECO:0000313" key="2">
    <source>
        <dbReference type="EMBL" id="KAK0414673.1"/>
    </source>
</evidence>
<dbReference type="Proteomes" id="UP001175271">
    <property type="component" value="Unassembled WGS sequence"/>
</dbReference>
<accession>A0AA39I165</accession>
<comment type="caution">
    <text evidence="2">The sequence shown here is derived from an EMBL/GenBank/DDBJ whole genome shotgun (WGS) entry which is preliminary data.</text>
</comment>
<sequence>MPVESISLSNGIIRNNSSCGACFTTKRNMKTTYMLLWSSVEVSRIRDSGMANPSSYCLQYSACTAVAALLAQVVCDSCPPMKKRAKKSAIGERHWPPMKERVKKSAIGERHWPPMKERVKKSAIGERDWPPMKEKERSTQDTATAQKGVERCTSVLAA</sequence>
<feature type="compositionally biased region" description="Basic and acidic residues" evidence="1">
    <location>
        <begin position="106"/>
        <end position="117"/>
    </location>
</feature>
<dbReference type="AlphaFoldDB" id="A0AA39I165"/>
<protein>
    <submittedName>
        <fullName evidence="2">Uncharacterized protein</fullName>
    </submittedName>
</protein>
<feature type="compositionally biased region" description="Basic and acidic residues" evidence="1">
    <location>
        <begin position="89"/>
        <end position="100"/>
    </location>
</feature>
<name>A0AA39I165_9BILA</name>
<feature type="region of interest" description="Disordered" evidence="1">
    <location>
        <begin position="86"/>
        <end position="158"/>
    </location>
</feature>
<gene>
    <name evidence="2" type="ORF">QR680_011561</name>
</gene>
<evidence type="ECO:0000313" key="3">
    <source>
        <dbReference type="Proteomes" id="UP001175271"/>
    </source>
</evidence>
<proteinExistence type="predicted"/>